<dbReference type="PROSITE" id="PS50222">
    <property type="entry name" value="EF_HAND_2"/>
    <property type="match status" value="2"/>
</dbReference>
<dbReference type="InParanoid" id="C4M1N1"/>
<dbReference type="InterPro" id="IPR011992">
    <property type="entry name" value="EF-hand-dom_pair"/>
</dbReference>
<evidence type="ECO:0000313" key="6">
    <source>
        <dbReference type="Proteomes" id="UP000001926"/>
    </source>
</evidence>
<reference evidence="5" key="1">
    <citation type="journal article" date="2005" name="Nature">
        <title>The genome of the protist parasite Entamoeba histolytica.</title>
        <authorList>
            <person name="Loftus B."/>
            <person name="Anderson I."/>
            <person name="Davies R."/>
            <person name="Alsmark U.C."/>
            <person name="Samuelson J."/>
            <person name="Amedeo P."/>
            <person name="Roncaglia P."/>
            <person name="Berriman M."/>
            <person name="Hirt R.P."/>
            <person name="Mann B.J."/>
            <person name="Nozaki T."/>
            <person name="Suh B."/>
            <person name="Pop M."/>
            <person name="Duchene M."/>
            <person name="Ackers J."/>
            <person name="Tannich E."/>
            <person name="Leippe M."/>
            <person name="Hofer M."/>
            <person name="Bruchhaus I."/>
            <person name="Willhoeft U."/>
            <person name="Bhattacharya A."/>
            <person name="Chillingworth T."/>
            <person name="Churcher C."/>
            <person name="Hance Z."/>
            <person name="Harris B."/>
            <person name="Harris D."/>
            <person name="Jagels K."/>
            <person name="Moule S."/>
            <person name="Mungall K."/>
            <person name="Ormond D."/>
            <person name="Squares R."/>
            <person name="Whitehead S."/>
            <person name="Quail M.A."/>
            <person name="Rabbinowitsch E."/>
            <person name="Norbertczak H."/>
            <person name="Price C."/>
            <person name="Wang Z."/>
            <person name="Guillen N."/>
            <person name="Gilchrist C."/>
            <person name="Stroup S.E."/>
            <person name="Bhattacharya S."/>
            <person name="Lohia A."/>
            <person name="Foster P.G."/>
            <person name="Sicheritz-Ponten T."/>
            <person name="Weber C."/>
            <person name="Singh U."/>
            <person name="Mukherjee C."/>
            <person name="El-Sayed N.M."/>
            <person name="Petri W.A.Jr."/>
            <person name="Clark C.G."/>
            <person name="Embley T.M."/>
            <person name="Barrell B."/>
            <person name="Fraser C.M."/>
            <person name="Hall N."/>
        </authorList>
    </citation>
    <scope>NUCLEOTIDE SEQUENCE [LARGE SCALE GENOMIC DNA]</scope>
    <source>
        <strain evidence="5">HM-1:IMSS</strain>
    </source>
</reference>
<dbReference type="SMART" id="SM00054">
    <property type="entry name" value="EFh"/>
    <property type="match status" value="2"/>
</dbReference>
<protein>
    <submittedName>
        <fullName evidence="5">Calcium-binding protein, putative</fullName>
    </submittedName>
</protein>
<dbReference type="OrthoDB" id="270970at2759"/>
<feature type="domain" description="C2" evidence="3">
    <location>
        <begin position="49"/>
        <end position="168"/>
    </location>
</feature>
<dbReference type="InterPro" id="IPR000008">
    <property type="entry name" value="C2_dom"/>
</dbReference>
<dbReference type="VEuPathDB" id="AmoebaDB:EHI5A_126590"/>
<dbReference type="VEuPathDB" id="AmoebaDB:EHI8A_081290"/>
<proteinExistence type="predicted"/>
<evidence type="ECO:0000256" key="2">
    <source>
        <dbReference type="ARBA" id="ARBA00022837"/>
    </source>
</evidence>
<evidence type="ECO:0000313" key="5">
    <source>
        <dbReference type="EMBL" id="EAL50040.1"/>
    </source>
</evidence>
<dbReference type="PANTHER" id="PTHR45911">
    <property type="entry name" value="C2 DOMAIN-CONTAINING PROTEIN"/>
    <property type="match status" value="1"/>
</dbReference>
<keyword evidence="6" id="KW-1185">Reference proteome</keyword>
<dbReference type="GeneID" id="3409738"/>
<dbReference type="CDD" id="cd00030">
    <property type="entry name" value="C2"/>
    <property type="match status" value="1"/>
</dbReference>
<keyword evidence="1" id="KW-0479">Metal-binding</keyword>
<dbReference type="VEuPathDB" id="AmoebaDB:EHI_134020"/>
<dbReference type="Pfam" id="PF13499">
    <property type="entry name" value="EF-hand_7"/>
    <property type="match status" value="1"/>
</dbReference>
<dbReference type="Proteomes" id="UP000001926">
    <property type="component" value="Partially assembled WGS sequence"/>
</dbReference>
<dbReference type="GO" id="GO:0016020">
    <property type="term" value="C:membrane"/>
    <property type="evidence" value="ECO:0000318"/>
    <property type="project" value="GO_Central"/>
</dbReference>
<keyword evidence="2" id="KW-0106">Calcium</keyword>
<reference evidence="5" key="2">
    <citation type="submission" date="2007-03" db="EMBL/GenBank/DDBJ databases">
        <authorList>
            <person name="Lorenzi H."/>
            <person name="Amedeo P."/>
            <person name="Inman J."/>
            <person name="Schobel S."/>
            <person name="Caler E."/>
        </authorList>
    </citation>
    <scope>GENOME REANNOTATION</scope>
    <source>
        <strain evidence="5">HM-1:IMSS</strain>
    </source>
</reference>
<dbReference type="InterPro" id="IPR018247">
    <property type="entry name" value="EF_Hand_1_Ca_BS"/>
</dbReference>
<evidence type="ECO:0000259" key="4">
    <source>
        <dbReference type="PROSITE" id="PS50222"/>
    </source>
</evidence>
<sequence length="627" mass="72303">MSEERYDEIQLALQHIEVNWNEMGQRIQSFNSYIEQANTTKEFKKIAGEASDLIGDLDESEKLRTFISMTKIDIELTILEAKNLAVSDLKRSDPYVVFMANKEKYKTKVIENVLDPVWNESFQIKVEVGDKLMLQIMDKDVGKKDDENGVCYWKIPSMYSGQIIYDILDIDKKGFLYIKAVCNNSPLQKRLMPFDYEKITLLEVCIISVNGFYNSLISNTCIKDITKPKVLKHLKYTMELTTSKTKCQRLIKKKTVEGQQYGNYVFFDQRIFVKGTVNDEIKISFLAKEKHQKKFKVITNSSFIIPDFLPNEIMTLPIPLSESGSLQLKITCLESVYTNVYPTVIPTADMVIEKKGNVVMKLTKSNGFGDFLAPYATVQFGPLLITTSPIQHSGEPVIFNESFLALVETGTKAIVRMYNKDMKNPSKEGKKLCEGKFEVPEIKNKPVKVVVRFNSISQLEIEFFLIRTTSSVFDELEKTNRIEKRNQKIESIFNRFDEDKDGYLKVREFRTAIQFVNSTLTRSLSVFLFPCFAVNNQINLTIFKEVTEVLASFNNSHEAITKYIYNFIDQNKIGSITLTQFINFAHQTQIADSDKELTNLFNSFDYDKSKTLSYKEFYRMIQCVVID</sequence>
<dbReference type="Pfam" id="PF13833">
    <property type="entry name" value="EF-hand_8"/>
    <property type="match status" value="1"/>
</dbReference>
<feature type="domain" description="EF-hand" evidence="4">
    <location>
        <begin position="484"/>
        <end position="519"/>
    </location>
</feature>
<dbReference type="KEGG" id="ehi:EHI_134020"/>
<dbReference type="SUPFAM" id="SSF47473">
    <property type="entry name" value="EF-hand"/>
    <property type="match status" value="1"/>
</dbReference>
<dbReference type="Pfam" id="PF00168">
    <property type="entry name" value="C2"/>
    <property type="match status" value="1"/>
</dbReference>
<dbReference type="RefSeq" id="XP_655426.1">
    <property type="nucleotide sequence ID" value="XM_650334.1"/>
</dbReference>
<dbReference type="AlphaFoldDB" id="C4M1N1"/>
<dbReference type="GO" id="GO:0005509">
    <property type="term" value="F:calcium ion binding"/>
    <property type="evidence" value="ECO:0000318"/>
    <property type="project" value="GO_Central"/>
</dbReference>
<organism evidence="5 6">
    <name type="scientific">Entamoeba histolytica (strain ATCC 30459 / HM-1:IMSS / ABRM)</name>
    <dbReference type="NCBI Taxonomy" id="294381"/>
    <lineage>
        <taxon>Eukaryota</taxon>
        <taxon>Amoebozoa</taxon>
        <taxon>Evosea</taxon>
        <taxon>Archamoebae</taxon>
        <taxon>Mastigamoebida</taxon>
        <taxon>Entamoebidae</taxon>
        <taxon>Entamoeba</taxon>
    </lineage>
</organism>
<gene>
    <name evidence="5" type="ORF">EHI_134020</name>
</gene>
<dbReference type="HOGENOM" id="CLU_436451_0_0_1"/>
<dbReference type="InterPro" id="IPR002048">
    <property type="entry name" value="EF_hand_dom"/>
</dbReference>
<evidence type="ECO:0000256" key="1">
    <source>
        <dbReference type="ARBA" id="ARBA00022723"/>
    </source>
</evidence>
<dbReference type="OMA" id="YIIFIAN"/>
<dbReference type="PANTHER" id="PTHR45911:SF4">
    <property type="entry name" value="MULTIPLE C2 AND TRANSMEMBRANE DOMAIN-CONTAINING PROTEIN"/>
    <property type="match status" value="1"/>
</dbReference>
<accession>C4M1N1</accession>
<dbReference type="Gene3D" id="1.10.238.10">
    <property type="entry name" value="EF-hand"/>
    <property type="match status" value="2"/>
</dbReference>
<dbReference type="InterPro" id="IPR035892">
    <property type="entry name" value="C2_domain_sf"/>
</dbReference>
<dbReference type="VEuPathDB" id="AmoebaDB:EHI7A_080040"/>
<dbReference type="VEuPathDB" id="AmoebaDB:KM1_148870"/>
<dbReference type="SMART" id="SM00239">
    <property type="entry name" value="C2"/>
    <property type="match status" value="1"/>
</dbReference>
<dbReference type="CDD" id="cd00051">
    <property type="entry name" value="EFh"/>
    <property type="match status" value="1"/>
</dbReference>
<evidence type="ECO:0000259" key="3">
    <source>
        <dbReference type="PROSITE" id="PS50004"/>
    </source>
</evidence>
<feature type="domain" description="EF-hand" evidence="4">
    <location>
        <begin position="592"/>
        <end position="627"/>
    </location>
</feature>
<dbReference type="Gene3D" id="2.60.40.150">
    <property type="entry name" value="C2 domain"/>
    <property type="match status" value="1"/>
</dbReference>
<dbReference type="SUPFAM" id="SSF49562">
    <property type="entry name" value="C2 domain (Calcium/lipid-binding domain, CaLB)"/>
    <property type="match status" value="1"/>
</dbReference>
<dbReference type="PROSITE" id="PS50004">
    <property type="entry name" value="C2"/>
    <property type="match status" value="1"/>
</dbReference>
<dbReference type="EMBL" id="DS571212">
    <property type="protein sequence ID" value="EAL50040.1"/>
    <property type="molecule type" value="Genomic_DNA"/>
</dbReference>
<dbReference type="PROSITE" id="PS00018">
    <property type="entry name" value="EF_HAND_1"/>
    <property type="match status" value="1"/>
</dbReference>
<name>C4M1N1_ENTH1</name>